<evidence type="ECO:0000256" key="11">
    <source>
        <dbReference type="HAMAP-Rule" id="MF_00431"/>
    </source>
</evidence>
<sequence>MTTELFPSILASTSYLPALFVPIIGWGVPIAVFAFLFIYIEREDIA</sequence>
<comment type="function">
    <text evidence="1 11">May help in the organization of the PsaL subunit.</text>
</comment>
<evidence type="ECO:0000256" key="4">
    <source>
        <dbReference type="ARBA" id="ARBA00019929"/>
    </source>
</evidence>
<comment type="subcellular location">
    <subcellularLocation>
        <location evidence="2 11">Cellular thylakoid membrane</location>
        <topology evidence="2 11">Single-pass membrane protein</topology>
    </subcellularLocation>
</comment>
<keyword evidence="13" id="KW-1185">Reference proteome</keyword>
<dbReference type="KEGG" id="ttq:NIES37_14040"/>
<reference evidence="12 13" key="1">
    <citation type="submission" date="2017-06" db="EMBL/GenBank/DDBJ databases">
        <title>Genome sequencing of cyanobaciteial culture collection at National Institute for Environmental Studies (NIES).</title>
        <authorList>
            <person name="Hirose Y."/>
            <person name="Shimura Y."/>
            <person name="Fujisawa T."/>
            <person name="Nakamura Y."/>
            <person name="Kawachi M."/>
        </authorList>
    </citation>
    <scope>NUCLEOTIDE SEQUENCE [LARGE SCALE GENOMIC DNA]</scope>
    <source>
        <strain evidence="12 13">NIES-37</strain>
    </source>
</reference>
<dbReference type="Pfam" id="PF00796">
    <property type="entry name" value="PSI_8"/>
    <property type="match status" value="1"/>
</dbReference>
<keyword evidence="5 11" id="KW-0602">Photosynthesis</keyword>
<feature type="transmembrane region" description="Helical" evidence="11">
    <location>
        <begin position="15"/>
        <end position="40"/>
    </location>
</feature>
<evidence type="ECO:0000256" key="8">
    <source>
        <dbReference type="ARBA" id="ARBA00022989"/>
    </source>
</evidence>
<evidence type="ECO:0000313" key="12">
    <source>
        <dbReference type="EMBL" id="BAY97462.1"/>
    </source>
</evidence>
<accession>A0A1Z4MVF9</accession>
<dbReference type="AlphaFoldDB" id="A0A1Z4MVF9"/>
<dbReference type="GO" id="GO:0009522">
    <property type="term" value="C:photosystem I"/>
    <property type="evidence" value="ECO:0007669"/>
    <property type="project" value="UniProtKB-KW"/>
</dbReference>
<evidence type="ECO:0000256" key="10">
    <source>
        <dbReference type="ARBA" id="ARBA00023136"/>
    </source>
</evidence>
<dbReference type="EMBL" id="AP018248">
    <property type="protein sequence ID" value="BAY97462.1"/>
    <property type="molecule type" value="Genomic_DNA"/>
</dbReference>
<dbReference type="Proteomes" id="UP000218785">
    <property type="component" value="Chromosome"/>
</dbReference>
<evidence type="ECO:0000256" key="5">
    <source>
        <dbReference type="ARBA" id="ARBA00022531"/>
    </source>
</evidence>
<keyword evidence="8 11" id="KW-1133">Transmembrane helix</keyword>
<comment type="similarity">
    <text evidence="3 11">Belongs to the PsaI family.</text>
</comment>
<keyword evidence="9 11" id="KW-0793">Thylakoid</keyword>
<proteinExistence type="inferred from homology"/>
<dbReference type="GO" id="GO:0015979">
    <property type="term" value="P:photosynthesis"/>
    <property type="evidence" value="ECO:0007669"/>
    <property type="project" value="UniProtKB-UniRule"/>
</dbReference>
<dbReference type="HAMAP" id="MF_00431">
    <property type="entry name" value="PSI_PsaI"/>
    <property type="match status" value="1"/>
</dbReference>
<keyword evidence="7 11" id="KW-0603">Photosystem I</keyword>
<evidence type="ECO:0000256" key="9">
    <source>
        <dbReference type="ARBA" id="ARBA00023078"/>
    </source>
</evidence>
<evidence type="ECO:0000256" key="2">
    <source>
        <dbReference type="ARBA" id="ARBA00004376"/>
    </source>
</evidence>
<organism evidence="12 13">
    <name type="scientific">Tolypothrix tenuis PCC 7101</name>
    <dbReference type="NCBI Taxonomy" id="231146"/>
    <lineage>
        <taxon>Bacteria</taxon>
        <taxon>Bacillati</taxon>
        <taxon>Cyanobacteriota</taxon>
        <taxon>Cyanophyceae</taxon>
        <taxon>Nostocales</taxon>
        <taxon>Tolypothrichaceae</taxon>
        <taxon>Tolypothrix</taxon>
    </lineage>
</organism>
<gene>
    <name evidence="11 12" type="primary">psaI</name>
    <name evidence="12" type="ORF">NIES37_14040</name>
</gene>
<evidence type="ECO:0000256" key="6">
    <source>
        <dbReference type="ARBA" id="ARBA00022692"/>
    </source>
</evidence>
<dbReference type="SUPFAM" id="SSF81540">
    <property type="entry name" value="Subunit VIII of photosystem I reaction centre, PsaI"/>
    <property type="match status" value="1"/>
</dbReference>
<evidence type="ECO:0000256" key="7">
    <source>
        <dbReference type="ARBA" id="ARBA00022836"/>
    </source>
</evidence>
<evidence type="ECO:0000256" key="1">
    <source>
        <dbReference type="ARBA" id="ARBA00003541"/>
    </source>
</evidence>
<dbReference type="InterPro" id="IPR001302">
    <property type="entry name" value="PSI_PsaI"/>
</dbReference>
<name>A0A1Z4MVF9_9CYAN</name>
<keyword evidence="6 11" id="KW-0812">Transmembrane</keyword>
<protein>
    <recommendedName>
        <fullName evidence="4 11">Photosystem I reaction center subunit VIII</fullName>
    </recommendedName>
</protein>
<evidence type="ECO:0000313" key="13">
    <source>
        <dbReference type="Proteomes" id="UP000218785"/>
    </source>
</evidence>
<keyword evidence="10 11" id="KW-0472">Membrane</keyword>
<evidence type="ECO:0000256" key="3">
    <source>
        <dbReference type="ARBA" id="ARBA00005252"/>
    </source>
</evidence>
<dbReference type="InterPro" id="IPR036357">
    <property type="entry name" value="PSI_PsaI_sf"/>
</dbReference>
<dbReference type="RefSeq" id="WP_045872956.1">
    <property type="nucleotide sequence ID" value="NZ_CAWNJS010000001.1"/>
</dbReference>
<dbReference type="GO" id="GO:0031676">
    <property type="term" value="C:plasma membrane-derived thylakoid membrane"/>
    <property type="evidence" value="ECO:0007669"/>
    <property type="project" value="UniProtKB-SubCell"/>
</dbReference>